<keyword evidence="6" id="KW-1185">Reference proteome</keyword>
<dbReference type="GO" id="GO:0006228">
    <property type="term" value="P:UTP biosynthetic process"/>
    <property type="evidence" value="ECO:0007669"/>
    <property type="project" value="TreeGrafter"/>
</dbReference>
<evidence type="ECO:0000259" key="4">
    <source>
        <dbReference type="PROSITE" id="PS00866"/>
    </source>
</evidence>
<dbReference type="Pfam" id="PF25596">
    <property type="entry name" value="CPSase_L_D1"/>
    <property type="match status" value="1"/>
</dbReference>
<dbReference type="GO" id="GO:0006207">
    <property type="term" value="P:'de novo' pyrimidine nucleobase biosynthetic process"/>
    <property type="evidence" value="ECO:0007669"/>
    <property type="project" value="TreeGrafter"/>
</dbReference>
<keyword evidence="1" id="KW-0436">Ligase</keyword>
<dbReference type="PANTHER" id="PTHR11405:SF5">
    <property type="entry name" value="CAD PROTEIN"/>
    <property type="match status" value="1"/>
</dbReference>
<proteinExistence type="predicted"/>
<dbReference type="OrthoDB" id="1924069at2759"/>
<dbReference type="GO" id="GO:0004088">
    <property type="term" value="F:carbamoyl-phosphate synthase (glutamine-hydrolyzing) activity"/>
    <property type="evidence" value="ECO:0007669"/>
    <property type="project" value="TreeGrafter"/>
</dbReference>
<dbReference type="PRINTS" id="PR00098">
    <property type="entry name" value="CPSASE"/>
</dbReference>
<dbReference type="EMBL" id="KV417347">
    <property type="protein sequence ID" value="KZO90236.1"/>
    <property type="molecule type" value="Genomic_DNA"/>
</dbReference>
<dbReference type="GO" id="GO:0004070">
    <property type="term" value="F:aspartate carbamoyltransferase activity"/>
    <property type="evidence" value="ECO:0007669"/>
    <property type="project" value="TreeGrafter"/>
</dbReference>
<dbReference type="PROSITE" id="PS00866">
    <property type="entry name" value="CPSASE_1"/>
    <property type="match status" value="1"/>
</dbReference>
<dbReference type="Gene3D" id="3.30.470.20">
    <property type="entry name" value="ATP-grasp fold, B domain"/>
    <property type="match status" value="1"/>
</dbReference>
<dbReference type="SUPFAM" id="SSF52440">
    <property type="entry name" value="PreATP-grasp domain"/>
    <property type="match status" value="1"/>
</dbReference>
<feature type="domain" description="Carbamoyl phosphate synthase ATP-binding" evidence="4">
    <location>
        <begin position="62"/>
        <end position="76"/>
    </location>
</feature>
<dbReference type="InterPro" id="IPR058047">
    <property type="entry name" value="CPSase_preATP-grasp"/>
</dbReference>
<dbReference type="GO" id="GO:0019240">
    <property type="term" value="P:citrulline biosynthetic process"/>
    <property type="evidence" value="ECO:0007669"/>
    <property type="project" value="TreeGrafter"/>
</dbReference>
<protein>
    <recommendedName>
        <fullName evidence="4">Carbamoyl phosphate synthase ATP-binding domain-containing protein</fullName>
    </recommendedName>
</protein>
<dbReference type="GO" id="GO:0006541">
    <property type="term" value="P:glutamine metabolic process"/>
    <property type="evidence" value="ECO:0007669"/>
    <property type="project" value="TreeGrafter"/>
</dbReference>
<sequence length="185" mass="20436">MADKVYYLPVTAEFVRKVSNYERPDSIYVTFGGQTVLNVAIQLEDQFAKLGDAVTSAEVITYPVVVRAAFVLGGLGSGLARNEQELTALCNKAFATSPQLLVEKSMKAWKAVEYEVVRDCRDTSITACNMENLDALGIHTQDSIVVAPSQMLSHMAYNNQYALKSFSKEYPIFDVARICGIEHNP</sequence>
<organism evidence="5 6">
    <name type="scientific">Calocera viscosa (strain TUFC12733)</name>
    <dbReference type="NCBI Taxonomy" id="1330018"/>
    <lineage>
        <taxon>Eukaryota</taxon>
        <taxon>Fungi</taxon>
        <taxon>Dikarya</taxon>
        <taxon>Basidiomycota</taxon>
        <taxon>Agaricomycotina</taxon>
        <taxon>Dacrymycetes</taxon>
        <taxon>Dacrymycetales</taxon>
        <taxon>Dacrymycetaceae</taxon>
        <taxon>Calocera</taxon>
    </lineage>
</organism>
<dbReference type="GO" id="GO:0005829">
    <property type="term" value="C:cytosol"/>
    <property type="evidence" value="ECO:0007669"/>
    <property type="project" value="TreeGrafter"/>
</dbReference>
<dbReference type="GO" id="GO:0004151">
    <property type="term" value="F:dihydroorotase activity"/>
    <property type="evidence" value="ECO:0007669"/>
    <property type="project" value="TreeGrafter"/>
</dbReference>
<evidence type="ECO:0000313" key="6">
    <source>
        <dbReference type="Proteomes" id="UP000076738"/>
    </source>
</evidence>
<dbReference type="AlphaFoldDB" id="A0A167G6U1"/>
<dbReference type="SUPFAM" id="SSF56059">
    <property type="entry name" value="Glutathione synthetase ATP-binding domain-like"/>
    <property type="match status" value="1"/>
</dbReference>
<keyword evidence="2" id="KW-0547">Nucleotide-binding</keyword>
<evidence type="ECO:0000256" key="1">
    <source>
        <dbReference type="ARBA" id="ARBA00022598"/>
    </source>
</evidence>
<dbReference type="Proteomes" id="UP000076738">
    <property type="component" value="Unassembled WGS sequence"/>
</dbReference>
<dbReference type="GO" id="GO:0005524">
    <property type="term" value="F:ATP binding"/>
    <property type="evidence" value="ECO:0007669"/>
    <property type="project" value="UniProtKB-KW"/>
</dbReference>
<keyword evidence="3" id="KW-0067">ATP-binding</keyword>
<evidence type="ECO:0000313" key="5">
    <source>
        <dbReference type="EMBL" id="KZO90236.1"/>
    </source>
</evidence>
<dbReference type="InterPro" id="IPR005483">
    <property type="entry name" value="CPSase_dom"/>
</dbReference>
<dbReference type="STRING" id="1330018.A0A167G6U1"/>
<dbReference type="InterPro" id="IPR016185">
    <property type="entry name" value="PreATP-grasp_dom_sf"/>
</dbReference>
<dbReference type="Pfam" id="PF02786">
    <property type="entry name" value="CPSase_L_D2"/>
    <property type="match status" value="1"/>
</dbReference>
<dbReference type="InterPro" id="IPR005479">
    <property type="entry name" value="CPAse_ATP-bd"/>
</dbReference>
<evidence type="ECO:0000256" key="3">
    <source>
        <dbReference type="ARBA" id="ARBA00022840"/>
    </source>
</evidence>
<dbReference type="PANTHER" id="PTHR11405">
    <property type="entry name" value="CARBAMOYLTRANSFERASE FAMILY MEMBER"/>
    <property type="match status" value="1"/>
</dbReference>
<reference evidence="5 6" key="1">
    <citation type="journal article" date="2016" name="Mol. Biol. Evol.">
        <title>Comparative Genomics of Early-Diverging Mushroom-Forming Fungi Provides Insights into the Origins of Lignocellulose Decay Capabilities.</title>
        <authorList>
            <person name="Nagy L.G."/>
            <person name="Riley R."/>
            <person name="Tritt A."/>
            <person name="Adam C."/>
            <person name="Daum C."/>
            <person name="Floudas D."/>
            <person name="Sun H."/>
            <person name="Yadav J.S."/>
            <person name="Pangilinan J."/>
            <person name="Larsson K.H."/>
            <person name="Matsuura K."/>
            <person name="Barry K."/>
            <person name="Labutti K."/>
            <person name="Kuo R."/>
            <person name="Ohm R.A."/>
            <person name="Bhattacharya S.S."/>
            <person name="Shirouzu T."/>
            <person name="Yoshinaga Y."/>
            <person name="Martin F.M."/>
            <person name="Grigoriev I.V."/>
            <person name="Hibbett D.S."/>
        </authorList>
    </citation>
    <scope>NUCLEOTIDE SEQUENCE [LARGE SCALE GENOMIC DNA]</scope>
    <source>
        <strain evidence="5 6">TUFC12733</strain>
    </source>
</reference>
<evidence type="ECO:0000256" key="2">
    <source>
        <dbReference type="ARBA" id="ARBA00022741"/>
    </source>
</evidence>
<accession>A0A167G6U1</accession>
<name>A0A167G6U1_CALVF</name>
<gene>
    <name evidence="5" type="ORF">CALVIDRAFT_603085</name>
</gene>